<proteinExistence type="predicted"/>
<dbReference type="PANTHER" id="PTHR43355:SF2">
    <property type="entry name" value="FLAVIN REDUCTASE (NADPH)"/>
    <property type="match status" value="1"/>
</dbReference>
<dbReference type="CDD" id="cd05244">
    <property type="entry name" value="BVR-B_like_SDR_a"/>
    <property type="match status" value="1"/>
</dbReference>
<feature type="domain" description="NAD(P)-binding" evidence="2">
    <location>
        <begin position="58"/>
        <end position="227"/>
    </location>
</feature>
<dbReference type="Pfam" id="PF13460">
    <property type="entry name" value="NAD_binding_10"/>
    <property type="match status" value="2"/>
</dbReference>
<dbReference type="Proteomes" id="UP001320766">
    <property type="component" value="Unassembled WGS sequence"/>
</dbReference>
<evidence type="ECO:0000313" key="4">
    <source>
        <dbReference type="Proteomes" id="UP001320766"/>
    </source>
</evidence>
<dbReference type="EMBL" id="JAMZEC010000001">
    <property type="protein sequence ID" value="MCP2352575.1"/>
    <property type="molecule type" value="Genomic_DNA"/>
</dbReference>
<name>A0ABT1KEY7_9ACTN</name>
<feature type="region of interest" description="Disordered" evidence="1">
    <location>
        <begin position="46"/>
        <end position="70"/>
    </location>
</feature>
<reference evidence="3 4" key="1">
    <citation type="submission" date="2022-06" db="EMBL/GenBank/DDBJ databases">
        <title>Sequencing the genomes of 1000 actinobacteria strains.</title>
        <authorList>
            <person name="Klenk H.-P."/>
        </authorList>
    </citation>
    <scope>NUCLEOTIDE SEQUENCE [LARGE SCALE GENOMIC DNA]</scope>
    <source>
        <strain evidence="3 4">DSM 44170</strain>
    </source>
</reference>
<evidence type="ECO:0000313" key="3">
    <source>
        <dbReference type="EMBL" id="MCP2352575.1"/>
    </source>
</evidence>
<evidence type="ECO:0000256" key="1">
    <source>
        <dbReference type="SAM" id="MobiDB-lite"/>
    </source>
</evidence>
<feature type="domain" description="NAD(P)-binding" evidence="2">
    <location>
        <begin position="7"/>
        <end position="43"/>
    </location>
</feature>
<gene>
    <name evidence="3" type="ORF">HD595_008697</name>
</gene>
<protein>
    <submittedName>
        <fullName evidence="3">NADH-flavin reductase</fullName>
    </submittedName>
</protein>
<feature type="compositionally biased region" description="Basic and acidic residues" evidence="1">
    <location>
        <begin position="56"/>
        <end position="70"/>
    </location>
</feature>
<dbReference type="InterPro" id="IPR036291">
    <property type="entry name" value="NAD(P)-bd_dom_sf"/>
</dbReference>
<dbReference type="PANTHER" id="PTHR43355">
    <property type="entry name" value="FLAVIN REDUCTASE (NADPH)"/>
    <property type="match status" value="1"/>
</dbReference>
<organism evidence="3 4">
    <name type="scientific">Nonomuraea roseoviolacea subsp. carminata</name>
    <dbReference type="NCBI Taxonomy" id="160689"/>
    <lineage>
        <taxon>Bacteria</taxon>
        <taxon>Bacillati</taxon>
        <taxon>Actinomycetota</taxon>
        <taxon>Actinomycetes</taxon>
        <taxon>Streptosporangiales</taxon>
        <taxon>Streptosporangiaceae</taxon>
        <taxon>Nonomuraea</taxon>
    </lineage>
</organism>
<dbReference type="InterPro" id="IPR051606">
    <property type="entry name" value="Polyketide_Oxido-like"/>
</dbReference>
<comment type="caution">
    <text evidence="3">The sequence shown here is derived from an EMBL/GenBank/DDBJ whole genome shotgun (WGS) entry which is preliminary data.</text>
</comment>
<accession>A0ABT1KEY7</accession>
<dbReference type="InterPro" id="IPR016040">
    <property type="entry name" value="NAD(P)-bd_dom"/>
</dbReference>
<dbReference type="RefSeq" id="WP_253780146.1">
    <property type="nucleotide sequence ID" value="NZ_BAAAVE010000033.1"/>
</dbReference>
<evidence type="ECO:0000259" key="2">
    <source>
        <dbReference type="Pfam" id="PF13460"/>
    </source>
</evidence>
<dbReference type="Gene3D" id="3.40.50.720">
    <property type="entry name" value="NAD(P)-binding Rossmann-like Domain"/>
    <property type="match status" value="1"/>
</dbReference>
<dbReference type="SUPFAM" id="SSF51735">
    <property type="entry name" value="NAD(P)-binding Rossmann-fold domains"/>
    <property type="match status" value="1"/>
</dbReference>
<sequence>MRLLIFGGTGPTGARLIEQALDAGHHVTAVARDPARLPVTAGVTHGTARLPSAHDPATRDPARPAGAGHDRLTAVSGDVLRPGAWQDAVAGQDAVVSCLGTRDRRHPTTVYSRGTGTIVSAMRTAGVRRLVCLSSAGLDIPPGTPLAQRLVTRLVVQRLYRHAYADMAVMERLVAESGLDWTVVRPPMLTDGPLTGRYRTAAGTHLERGSRISRADLAHYLLHHLDDRDAWGRVVEISA</sequence>
<keyword evidence="4" id="KW-1185">Reference proteome</keyword>